<name>A0A371CRU6_9APHY</name>
<proteinExistence type="predicted"/>
<dbReference type="Proteomes" id="UP000256964">
    <property type="component" value="Unassembled WGS sequence"/>
</dbReference>
<evidence type="ECO:0000313" key="1">
    <source>
        <dbReference type="EMBL" id="RDX43014.1"/>
    </source>
</evidence>
<organism evidence="1 2">
    <name type="scientific">Lentinus brumalis</name>
    <dbReference type="NCBI Taxonomy" id="2498619"/>
    <lineage>
        <taxon>Eukaryota</taxon>
        <taxon>Fungi</taxon>
        <taxon>Dikarya</taxon>
        <taxon>Basidiomycota</taxon>
        <taxon>Agaricomycotina</taxon>
        <taxon>Agaricomycetes</taxon>
        <taxon>Polyporales</taxon>
        <taxon>Polyporaceae</taxon>
        <taxon>Lentinus</taxon>
    </lineage>
</organism>
<protein>
    <submittedName>
        <fullName evidence="1">Uncharacterized protein</fullName>
    </submittedName>
</protein>
<dbReference type="AlphaFoldDB" id="A0A371CRU6"/>
<dbReference type="EMBL" id="KZ857472">
    <property type="protein sequence ID" value="RDX43014.1"/>
    <property type="molecule type" value="Genomic_DNA"/>
</dbReference>
<sequence length="302" mass="33544">MSRKVVSREVDILTRAQSAISSLIAYRDAVDPDAEDAVVPQLHRDVTECISNLYDKRDFKVMNNAVHGGIREELVEVSFLSRALDDMIHGARKSKGLRALLNSGVRCHWVPPTPPKAVSIVVDAPSLTELRSSLPALQEAVFDKVIPNLERKLKAGELYPTNRNITHNSITAPATFDVQVSAHCEVALISHLASRNIPTTLYIASALPACYACHLLVESMEELQGCKTFQLGPYNGVIDCGWEFPSALPHADAVQKTMLQKLNDQLKEIIDRYQRPKKPYVEEEWGSLPARELWGSARGTRP</sequence>
<gene>
    <name evidence="1" type="ORF">OH76DRAFT_1246921</name>
</gene>
<dbReference type="Pfam" id="PF14441">
    <property type="entry name" value="OTT_1508_deam"/>
    <property type="match status" value="1"/>
</dbReference>
<accession>A0A371CRU6</accession>
<dbReference type="OrthoDB" id="10550721at2759"/>
<reference evidence="1 2" key="1">
    <citation type="journal article" date="2018" name="Biotechnol. Biofuels">
        <title>Integrative visual omics of the white-rot fungus Polyporus brumalis exposes the biotechnological potential of its oxidative enzymes for delignifying raw plant biomass.</title>
        <authorList>
            <person name="Miyauchi S."/>
            <person name="Rancon A."/>
            <person name="Drula E."/>
            <person name="Hage H."/>
            <person name="Chaduli D."/>
            <person name="Favel A."/>
            <person name="Grisel S."/>
            <person name="Henrissat B."/>
            <person name="Herpoel-Gimbert I."/>
            <person name="Ruiz-Duenas F.J."/>
            <person name="Chevret D."/>
            <person name="Hainaut M."/>
            <person name="Lin J."/>
            <person name="Wang M."/>
            <person name="Pangilinan J."/>
            <person name="Lipzen A."/>
            <person name="Lesage-Meessen L."/>
            <person name="Navarro D."/>
            <person name="Riley R."/>
            <person name="Grigoriev I.V."/>
            <person name="Zhou S."/>
            <person name="Raouche S."/>
            <person name="Rosso M.N."/>
        </authorList>
    </citation>
    <scope>NUCLEOTIDE SEQUENCE [LARGE SCALE GENOMIC DNA]</scope>
    <source>
        <strain evidence="1 2">BRFM 1820</strain>
    </source>
</reference>
<dbReference type="InterPro" id="IPR027796">
    <property type="entry name" value="OTT_1508_deam-like"/>
</dbReference>
<keyword evidence="2" id="KW-1185">Reference proteome</keyword>
<evidence type="ECO:0000313" key="2">
    <source>
        <dbReference type="Proteomes" id="UP000256964"/>
    </source>
</evidence>